<dbReference type="SUPFAM" id="SSF88688">
    <property type="entry name" value="Families 57/38 glycoside transferase middle domain"/>
    <property type="match status" value="1"/>
</dbReference>
<dbReference type="SUPFAM" id="SSF74650">
    <property type="entry name" value="Galactose mutarotase-like"/>
    <property type="match status" value="1"/>
</dbReference>
<comment type="similarity">
    <text evidence="1">Belongs to the glycosyl hydrolase 38 family.</text>
</comment>
<evidence type="ECO:0000256" key="4">
    <source>
        <dbReference type="ARBA" id="ARBA00023295"/>
    </source>
</evidence>
<dbReference type="InterPro" id="IPR027291">
    <property type="entry name" value="Glyco_hydro_38_N_sf"/>
</dbReference>
<dbReference type="Pfam" id="PF01074">
    <property type="entry name" value="Glyco_hydro_38N"/>
    <property type="match status" value="1"/>
</dbReference>
<evidence type="ECO:0000259" key="5">
    <source>
        <dbReference type="SMART" id="SM00872"/>
    </source>
</evidence>
<dbReference type="InterPro" id="IPR037094">
    <property type="entry name" value="Glyco_hydro_38_cen_sf"/>
</dbReference>
<evidence type="ECO:0000313" key="6">
    <source>
        <dbReference type="EMBL" id="WNR46133.1"/>
    </source>
</evidence>
<keyword evidence="3 6" id="KW-0378">Hydrolase</keyword>
<accession>A0AA96LRU2</accession>
<protein>
    <submittedName>
        <fullName evidence="6">Glycoside hydrolase family 38 C-terminal domain-containing protein</fullName>
    </submittedName>
</protein>
<dbReference type="InterPro" id="IPR000602">
    <property type="entry name" value="Glyco_hydro_38_N"/>
</dbReference>
<dbReference type="AlphaFoldDB" id="A0AA96LRU2"/>
<dbReference type="InterPro" id="IPR028995">
    <property type="entry name" value="Glyco_hydro_57/38_cen_sf"/>
</dbReference>
<dbReference type="InterPro" id="IPR011682">
    <property type="entry name" value="Glyco_hydro_38_C"/>
</dbReference>
<dbReference type="InterPro" id="IPR011013">
    <property type="entry name" value="Gal_mutarotase_sf_dom"/>
</dbReference>
<dbReference type="Pfam" id="PF09261">
    <property type="entry name" value="Alpha-mann_mid"/>
    <property type="match status" value="1"/>
</dbReference>
<evidence type="ECO:0000256" key="2">
    <source>
        <dbReference type="ARBA" id="ARBA00022723"/>
    </source>
</evidence>
<dbReference type="SUPFAM" id="SSF88713">
    <property type="entry name" value="Glycoside hydrolase/deacetylase"/>
    <property type="match status" value="1"/>
</dbReference>
<evidence type="ECO:0000313" key="7">
    <source>
        <dbReference type="Proteomes" id="UP001304650"/>
    </source>
</evidence>
<evidence type="ECO:0000256" key="1">
    <source>
        <dbReference type="ARBA" id="ARBA00009792"/>
    </source>
</evidence>
<dbReference type="PANTHER" id="PTHR46017:SF2">
    <property type="entry name" value="MANNOSYLGLYCERATE HYDROLASE"/>
    <property type="match status" value="1"/>
</dbReference>
<dbReference type="InterPro" id="IPR015341">
    <property type="entry name" value="Glyco_hydro_38_cen"/>
</dbReference>
<feature type="domain" description="Glycoside hydrolase family 38 central" evidence="5">
    <location>
        <begin position="291"/>
        <end position="365"/>
    </location>
</feature>
<dbReference type="GO" id="GO:0004559">
    <property type="term" value="F:alpha-mannosidase activity"/>
    <property type="evidence" value="ECO:0007669"/>
    <property type="project" value="InterPro"/>
</dbReference>
<name>A0AA96LRU2_9BACL</name>
<dbReference type="GO" id="GO:0009313">
    <property type="term" value="P:oligosaccharide catabolic process"/>
    <property type="evidence" value="ECO:0007669"/>
    <property type="project" value="TreeGrafter"/>
</dbReference>
<evidence type="ECO:0000256" key="3">
    <source>
        <dbReference type="ARBA" id="ARBA00022801"/>
    </source>
</evidence>
<dbReference type="Gene3D" id="1.20.1270.50">
    <property type="entry name" value="Glycoside hydrolase family 38, central domain"/>
    <property type="match status" value="1"/>
</dbReference>
<dbReference type="Pfam" id="PF07748">
    <property type="entry name" value="Glyco_hydro_38C"/>
    <property type="match status" value="1"/>
</dbReference>
<dbReference type="RefSeq" id="WP_314803519.1">
    <property type="nucleotide sequence ID" value="NZ_CP130319.1"/>
</dbReference>
<keyword evidence="7" id="KW-1185">Reference proteome</keyword>
<gene>
    <name evidence="6" type="ORF">MJB10_08580</name>
</gene>
<organism evidence="6 7">
    <name type="scientific">Paenibacillus roseopurpureus</name>
    <dbReference type="NCBI Taxonomy" id="2918901"/>
    <lineage>
        <taxon>Bacteria</taxon>
        <taxon>Bacillati</taxon>
        <taxon>Bacillota</taxon>
        <taxon>Bacilli</taxon>
        <taxon>Bacillales</taxon>
        <taxon>Paenibacillaceae</taxon>
        <taxon>Paenibacillus</taxon>
    </lineage>
</organism>
<dbReference type="PANTHER" id="PTHR46017">
    <property type="entry name" value="ALPHA-MANNOSIDASE 2C1"/>
    <property type="match status" value="1"/>
</dbReference>
<dbReference type="Gene3D" id="3.20.110.10">
    <property type="entry name" value="Glycoside hydrolase 38, N terminal domain"/>
    <property type="match status" value="1"/>
</dbReference>
<reference evidence="6" key="1">
    <citation type="submission" date="2022-02" db="EMBL/GenBank/DDBJ databases">
        <title>Paenibacillus sp. MBLB1832 Whole Genome Shotgun Sequencing.</title>
        <authorList>
            <person name="Hwang C.Y."/>
            <person name="Cho E.-S."/>
            <person name="Seo M.-J."/>
        </authorList>
    </citation>
    <scope>NUCLEOTIDE SEQUENCE</scope>
    <source>
        <strain evidence="6">MBLB1832</strain>
    </source>
</reference>
<dbReference type="GO" id="GO:0030246">
    <property type="term" value="F:carbohydrate binding"/>
    <property type="evidence" value="ECO:0007669"/>
    <property type="project" value="InterPro"/>
</dbReference>
<dbReference type="GO" id="GO:0046872">
    <property type="term" value="F:metal ion binding"/>
    <property type="evidence" value="ECO:0007669"/>
    <property type="project" value="UniProtKB-KW"/>
</dbReference>
<dbReference type="GO" id="GO:0006013">
    <property type="term" value="P:mannose metabolic process"/>
    <property type="evidence" value="ECO:0007669"/>
    <property type="project" value="InterPro"/>
</dbReference>
<dbReference type="SMART" id="SM00872">
    <property type="entry name" value="Alpha-mann_mid"/>
    <property type="match status" value="1"/>
</dbReference>
<proteinExistence type="inferred from homology"/>
<dbReference type="EMBL" id="CP130319">
    <property type="protein sequence ID" value="WNR46133.1"/>
    <property type="molecule type" value="Genomic_DNA"/>
</dbReference>
<dbReference type="Gene3D" id="2.60.40.2210">
    <property type="match status" value="1"/>
</dbReference>
<dbReference type="InterPro" id="IPR011330">
    <property type="entry name" value="Glyco_hydro/deAcase_b/a-brl"/>
</dbReference>
<dbReference type="KEGG" id="proo:MJB10_08580"/>
<dbReference type="Proteomes" id="UP001304650">
    <property type="component" value="Chromosome"/>
</dbReference>
<dbReference type="Gene3D" id="2.70.98.30">
    <property type="entry name" value="Golgi alpha-mannosidase II, domain 4"/>
    <property type="match status" value="1"/>
</dbReference>
<sequence length="895" mass="100424">MKTEQDVSIARKPIVSIVNQTHWDREWYEPLETFRYRLTEVMARILDGLDKSEMTRFVLDGQVAALEDYLEVCEPEDKERVLAFIADGRLIIGPWYVLADEFLVHGEALVRNLAIGMKASGTFGQPQMIGYLPDTFGHIGQMPQLLRQFGIDNAILWRGLAGHKAELVWQSPDGSKIDTFFLPEGYYQPIVDRPTYEQDMKTYVDKVVPYATTEHVLLTNGGDHLMPQYGSLTERIAKLNERFEGKVEFVESDYSDYVAKVREAAAKSGVKWETHSGEMRDNAHIYVLPNVLSTRSYLKEQNQRVEDELLGFTEPLWAVAAAFSSAAYPQAYLTNTWKSLLHNHPHDSICGCSVDAVHQEMETRTMKLEQRLLSMQNGALSRLGLKDRAASGDGIVKPFQDMTSFTVFQPHAQPYTGIVQGRIWLQKESNLATNGFKVVDADGQVVPCTIVRSEASRYFNSPLDDFPQFQDARWFELAMEVKDLPGVSLTSYSLQEVEAEAKGKAGELVTSTGRTIRNAWGIWTLTDQGTLHVVDLQTGTTYTDWNRLYSVSDAGDSYNFSRLQDEVTSYGELVGEPSIEVSEHVQIMKYCLRIWLPESLNADRLSVSDVKVKTELNFEIRLGNNSPFAEVRLTVANRAKDQRLRLQFPTGAILKETLSDSAFDVVARPVKREEKRKAEKQKEVPVVVEPTLSLIRAEAEENGQGIVVLQRGLQEYQVVSGGDGDVVELTVLRSVGWLSRDDFASRGGGAGPQMETPDAQCIGTYTFEYAMRPGNAAISNGEVLNEALRFRRKPRIVEGSFGQKDTYQTTGIQFIEIDNPAIVMTALYRQDGQTLLRVVNVGERSETFRLRTGLKLGSLHHVQLDGTMVCKLDINQGILVGPKEIVTLAITWVKG</sequence>
<keyword evidence="4" id="KW-0326">Glycosidase</keyword>
<keyword evidence="2" id="KW-0479">Metal-binding</keyword>